<dbReference type="Proteomes" id="UP001187346">
    <property type="component" value="Unassembled WGS sequence"/>
</dbReference>
<dbReference type="InterPro" id="IPR036291">
    <property type="entry name" value="NAD(P)-bd_dom_sf"/>
</dbReference>
<dbReference type="Pfam" id="PF03435">
    <property type="entry name" value="Sacchrp_dh_NADP"/>
    <property type="match status" value="1"/>
</dbReference>
<name>A0ABU4F5U3_9ACTN</name>
<evidence type="ECO:0000259" key="1">
    <source>
        <dbReference type="Pfam" id="PF03435"/>
    </source>
</evidence>
<feature type="domain" description="Saccharopine dehydrogenase NADP binding" evidence="1">
    <location>
        <begin position="5"/>
        <end position="121"/>
    </location>
</feature>
<dbReference type="EMBL" id="JAWMAJ010000019">
    <property type="protein sequence ID" value="MDV7215949.1"/>
    <property type="molecule type" value="Genomic_DNA"/>
</dbReference>
<dbReference type="RefSeq" id="WP_317770668.1">
    <property type="nucleotide sequence ID" value="NZ_JAWMAJ010000019.1"/>
</dbReference>
<organism evidence="2 3">
    <name type="scientific">Streptomyces prunicolor</name>
    <dbReference type="NCBI Taxonomy" id="67348"/>
    <lineage>
        <taxon>Bacteria</taxon>
        <taxon>Bacillati</taxon>
        <taxon>Actinomycetota</taxon>
        <taxon>Actinomycetes</taxon>
        <taxon>Kitasatosporales</taxon>
        <taxon>Streptomycetaceae</taxon>
        <taxon>Streptomyces</taxon>
    </lineage>
</organism>
<evidence type="ECO:0000313" key="3">
    <source>
        <dbReference type="Proteomes" id="UP001187346"/>
    </source>
</evidence>
<dbReference type="InterPro" id="IPR005097">
    <property type="entry name" value="Sacchrp_dh_NADP-bd"/>
</dbReference>
<dbReference type="PANTHER" id="PTHR43796">
    <property type="entry name" value="CARBOXYNORSPERMIDINE SYNTHASE"/>
    <property type="match status" value="1"/>
</dbReference>
<sequence>MTRTVAVVGLGQMGRSALGILLDRLPDTQFVALDRSEEAVRHAESLAPERVTGRIADVSKGEVDLTGVDAVVNLTGPFFAGSDAVARAALAAGAAYVDICDDVEGTEAILALDDEAKRAGLPLITGAGLSPGVSNWMASRLLDAHPTADGVQVVWLVHESDPGGLAPLRHMLHMAVSTCPVYRDGKWEQSAGFVPSTAASYAFPEPHGVIEAYDTAHPEPVTLSRHYPQLTYASCKGTLRPAWANAAFSTLGRIGFGHTDVTVDIDGTQVEPAEFLWKLMWARYNRKPDEQPSASSAVLVQALAGQEVLGSLAITDDAPMSRTTGLGAAVAAVVLLDHGALPGAWGPEALRWDVALPLYEDILVSLAGEGSRITRVQPTPAA</sequence>
<accession>A0ABU4F5U3</accession>
<evidence type="ECO:0000313" key="2">
    <source>
        <dbReference type="EMBL" id="MDV7215949.1"/>
    </source>
</evidence>
<comment type="caution">
    <text evidence="2">The sequence shown here is derived from an EMBL/GenBank/DDBJ whole genome shotgun (WGS) entry which is preliminary data.</text>
</comment>
<protein>
    <submittedName>
        <fullName evidence="2">Saccharopine dehydrogenase NADP-binding domain-containing protein</fullName>
    </submittedName>
</protein>
<dbReference type="Gene3D" id="3.40.50.720">
    <property type="entry name" value="NAD(P)-binding Rossmann-like Domain"/>
    <property type="match status" value="1"/>
</dbReference>
<proteinExistence type="predicted"/>
<dbReference type="PANTHER" id="PTHR43796:SF2">
    <property type="entry name" value="CARBOXYNORSPERMIDINE SYNTHASE"/>
    <property type="match status" value="1"/>
</dbReference>
<reference evidence="2 3" key="1">
    <citation type="submission" date="2023-10" db="EMBL/GenBank/DDBJ databases">
        <title>Characterization of rhizosphere-enriched actinobacteria from wheat plants lab-grown on chernevaya soil.</title>
        <authorList>
            <person name="Tikhonova E.N."/>
            <person name="Konopkin A."/>
            <person name="Kravchenko I.K."/>
        </authorList>
    </citation>
    <scope>NUCLEOTIDE SEQUENCE [LARGE SCALE GENOMIC DNA]</scope>
    <source>
        <strain evidence="2 3">RR29</strain>
    </source>
</reference>
<gene>
    <name evidence="2" type="ORF">R5A26_08290</name>
</gene>
<dbReference type="SUPFAM" id="SSF51735">
    <property type="entry name" value="NAD(P)-binding Rossmann-fold domains"/>
    <property type="match status" value="1"/>
</dbReference>
<keyword evidence="3" id="KW-1185">Reference proteome</keyword>
<dbReference type="Gene3D" id="3.30.360.10">
    <property type="entry name" value="Dihydrodipicolinate Reductase, domain 2"/>
    <property type="match status" value="1"/>
</dbReference>